<proteinExistence type="predicted"/>
<dbReference type="Pfam" id="PF13349">
    <property type="entry name" value="DUF4097"/>
    <property type="match status" value="1"/>
</dbReference>
<feature type="domain" description="DUF4097" evidence="1">
    <location>
        <begin position="74"/>
        <end position="229"/>
    </location>
</feature>
<sequence>MPTFDTPEPITATIRVELGVAHISAGDSGITVVEVHPRSEDNDADLRAARETRVDFAAGRLTVRTPKVSARRSDSGSVAVEIRLPSGSRVNGSAATGDFTGEGTLGECMLKTLDGDIRLDRTGPARLRTERGDVTVAYIDGLAEITTGCGRLRIREIDGAALIKNSNGNTWVDRITGELQLKVANGNISVGRAHAGVASKSANGDTRIEEVAGGRVDLQTQTGNLEVGIHLGTAAWLDVNSQAGTIHNSLGASDGPGKGAQTVQVRARTGVGDIVIRRAQPV</sequence>
<accession>A0ABQ2LJR6</accession>
<evidence type="ECO:0000313" key="2">
    <source>
        <dbReference type="EMBL" id="GGO37461.1"/>
    </source>
</evidence>
<gene>
    <name evidence="2" type="ORF">GCM10012286_10960</name>
</gene>
<evidence type="ECO:0000313" key="3">
    <source>
        <dbReference type="Proteomes" id="UP000656881"/>
    </source>
</evidence>
<reference evidence="3" key="1">
    <citation type="journal article" date="2019" name="Int. J. Syst. Evol. Microbiol.">
        <title>The Global Catalogue of Microorganisms (GCM) 10K type strain sequencing project: providing services to taxonomists for standard genome sequencing and annotation.</title>
        <authorList>
            <consortium name="The Broad Institute Genomics Platform"/>
            <consortium name="The Broad Institute Genome Sequencing Center for Infectious Disease"/>
            <person name="Wu L."/>
            <person name="Ma J."/>
        </authorList>
    </citation>
    <scope>NUCLEOTIDE SEQUENCE [LARGE SCALE GENOMIC DNA]</scope>
    <source>
        <strain evidence="3">CGMCC 4.7349</strain>
    </source>
</reference>
<evidence type="ECO:0000259" key="1">
    <source>
        <dbReference type="Pfam" id="PF13349"/>
    </source>
</evidence>
<comment type="caution">
    <text evidence="2">The sequence shown here is derived from an EMBL/GenBank/DDBJ whole genome shotgun (WGS) entry which is preliminary data.</text>
</comment>
<name>A0ABQ2LJR6_9ACTN</name>
<dbReference type="InterPro" id="IPR025164">
    <property type="entry name" value="Toastrack_DUF4097"/>
</dbReference>
<organism evidence="2 3">
    <name type="scientific">Streptomyces lasiicapitis</name>
    <dbReference type="NCBI Taxonomy" id="1923961"/>
    <lineage>
        <taxon>Bacteria</taxon>
        <taxon>Bacillati</taxon>
        <taxon>Actinomycetota</taxon>
        <taxon>Actinomycetes</taxon>
        <taxon>Kitasatosporales</taxon>
        <taxon>Streptomycetaceae</taxon>
        <taxon>Streptomyces</taxon>
    </lineage>
</organism>
<protein>
    <recommendedName>
        <fullName evidence="1">DUF4097 domain-containing protein</fullName>
    </recommendedName>
</protein>
<dbReference type="RefSeq" id="WP_189173051.1">
    <property type="nucleotide sequence ID" value="NZ_BMNG01000002.1"/>
</dbReference>
<keyword evidence="3" id="KW-1185">Reference proteome</keyword>
<dbReference type="EMBL" id="BMNG01000002">
    <property type="protein sequence ID" value="GGO37461.1"/>
    <property type="molecule type" value="Genomic_DNA"/>
</dbReference>
<dbReference type="Proteomes" id="UP000656881">
    <property type="component" value="Unassembled WGS sequence"/>
</dbReference>